<feature type="domain" description="ABC transporter" evidence="6">
    <location>
        <begin position="7"/>
        <end position="247"/>
    </location>
</feature>
<dbReference type="InterPro" id="IPR015860">
    <property type="entry name" value="ABC_transpr_TagH-like"/>
</dbReference>
<dbReference type="EMBL" id="JBHSMH010000041">
    <property type="protein sequence ID" value="MFC5469664.1"/>
    <property type="molecule type" value="Genomic_DNA"/>
</dbReference>
<dbReference type="Pfam" id="PF00005">
    <property type="entry name" value="ABC_tran"/>
    <property type="match status" value="1"/>
</dbReference>
<evidence type="ECO:0000259" key="6">
    <source>
        <dbReference type="PROSITE" id="PS50893"/>
    </source>
</evidence>
<dbReference type="Gene3D" id="3.40.50.300">
    <property type="entry name" value="P-loop containing nucleotide triphosphate hydrolases"/>
    <property type="match status" value="1"/>
</dbReference>
<evidence type="ECO:0000313" key="8">
    <source>
        <dbReference type="Proteomes" id="UP001596105"/>
    </source>
</evidence>
<protein>
    <submittedName>
        <fullName evidence="7">ABC transporter ATP-binding protein</fullName>
    </submittedName>
</protein>
<dbReference type="PROSITE" id="PS50893">
    <property type="entry name" value="ABC_TRANSPORTER_2"/>
    <property type="match status" value="1"/>
</dbReference>
<evidence type="ECO:0000256" key="1">
    <source>
        <dbReference type="ARBA" id="ARBA00005417"/>
    </source>
</evidence>
<dbReference type="GO" id="GO:0005524">
    <property type="term" value="F:ATP binding"/>
    <property type="evidence" value="ECO:0007669"/>
    <property type="project" value="UniProtKB-KW"/>
</dbReference>
<name>A0ABW0LUV9_9BACL</name>
<evidence type="ECO:0000256" key="3">
    <source>
        <dbReference type="ARBA" id="ARBA00022741"/>
    </source>
</evidence>
<proteinExistence type="inferred from homology"/>
<comment type="caution">
    <text evidence="7">The sequence shown here is derived from an EMBL/GenBank/DDBJ whole genome shotgun (WGS) entry which is preliminary data.</text>
</comment>
<comment type="similarity">
    <text evidence="1">Belongs to the ABC transporter superfamily.</text>
</comment>
<dbReference type="InterPro" id="IPR027417">
    <property type="entry name" value="P-loop_NTPase"/>
</dbReference>
<dbReference type="CDD" id="cd03220">
    <property type="entry name" value="ABC_KpsT_Wzt"/>
    <property type="match status" value="1"/>
</dbReference>
<keyword evidence="2" id="KW-0813">Transport</keyword>
<sequence length="453" mass="50361">MNSDVAISVENISKCYKIYNKPQDRLKQGLFRGRKYYREFWALRNVSFEVKKGETIGIVGKNGSGKSTLLQIIAKTLAPTSGNIKVNGRVAALLELGSGFNPEFTGRDNIYLNGSILGFSQEEMDDLYNSIVSFADIGDFIDQPVKTYSSGMTVRLAFAVQVMVPKEILIVDEALAVGDELFQRKCYAKLEEFKQQGGTVLFVSHSGSTVVQLCDRAVFIDGGECLLVGLSKRVVNLYQKFIHAPIEKKQQLRDEIKSILSSTNLQSDSFEVEGNKISIIDQPSSMIELEAAYDPHFIFQGTIYESKGANIVSCEILDSSAKKVNLLVSRETYTWTYLVEFQKSFNDVQFGMLIKSESGLELGGAVSSWLGKGLLIKENTLVKVEFNFTANLLPGSYFLNCGVMDDSGTYITRAVDMYAFKVLHREGLLGTAIVDFHIENKITISDLENEINV</sequence>
<keyword evidence="4 7" id="KW-0067">ATP-binding</keyword>
<keyword evidence="3" id="KW-0547">Nucleotide-binding</keyword>
<dbReference type="InterPro" id="IPR029439">
    <property type="entry name" value="Wzt_C"/>
</dbReference>
<gene>
    <name evidence="7" type="ORF">ACFPPD_13095</name>
</gene>
<evidence type="ECO:0000313" key="7">
    <source>
        <dbReference type="EMBL" id="MFC5469664.1"/>
    </source>
</evidence>
<evidence type="ECO:0000256" key="5">
    <source>
        <dbReference type="ARBA" id="ARBA00022967"/>
    </source>
</evidence>
<accession>A0ABW0LUV9</accession>
<dbReference type="PANTHER" id="PTHR46743">
    <property type="entry name" value="TEICHOIC ACIDS EXPORT ATP-BINDING PROTEIN TAGH"/>
    <property type="match status" value="1"/>
</dbReference>
<reference evidence="8" key="1">
    <citation type="journal article" date="2019" name="Int. J. Syst. Evol. Microbiol.">
        <title>The Global Catalogue of Microorganisms (GCM) 10K type strain sequencing project: providing services to taxonomists for standard genome sequencing and annotation.</title>
        <authorList>
            <consortium name="The Broad Institute Genomics Platform"/>
            <consortium name="The Broad Institute Genome Sequencing Center for Infectious Disease"/>
            <person name="Wu L."/>
            <person name="Ma J."/>
        </authorList>
    </citation>
    <scope>NUCLEOTIDE SEQUENCE [LARGE SCALE GENOMIC DNA]</scope>
    <source>
        <strain evidence="8">CCUG 57113</strain>
    </source>
</reference>
<dbReference type="Pfam" id="PF14524">
    <property type="entry name" value="Wzt_C"/>
    <property type="match status" value="1"/>
</dbReference>
<organism evidence="7 8">
    <name type="scientific">Cohnella suwonensis</name>
    <dbReference type="NCBI Taxonomy" id="696072"/>
    <lineage>
        <taxon>Bacteria</taxon>
        <taxon>Bacillati</taxon>
        <taxon>Bacillota</taxon>
        <taxon>Bacilli</taxon>
        <taxon>Bacillales</taxon>
        <taxon>Paenibacillaceae</taxon>
        <taxon>Cohnella</taxon>
    </lineage>
</organism>
<dbReference type="CDD" id="cd10147">
    <property type="entry name" value="Wzt_C-like"/>
    <property type="match status" value="1"/>
</dbReference>
<dbReference type="RefSeq" id="WP_209745234.1">
    <property type="nucleotide sequence ID" value="NZ_JBHSMH010000041.1"/>
</dbReference>
<evidence type="ECO:0000256" key="2">
    <source>
        <dbReference type="ARBA" id="ARBA00022448"/>
    </source>
</evidence>
<dbReference type="PANTHER" id="PTHR46743:SF2">
    <property type="entry name" value="TEICHOIC ACIDS EXPORT ATP-BINDING PROTEIN TAGH"/>
    <property type="match status" value="1"/>
</dbReference>
<keyword evidence="5" id="KW-1278">Translocase</keyword>
<keyword evidence="8" id="KW-1185">Reference proteome</keyword>
<dbReference type="InterPro" id="IPR003593">
    <property type="entry name" value="AAA+_ATPase"/>
</dbReference>
<evidence type="ECO:0000256" key="4">
    <source>
        <dbReference type="ARBA" id="ARBA00022840"/>
    </source>
</evidence>
<dbReference type="InterPro" id="IPR003439">
    <property type="entry name" value="ABC_transporter-like_ATP-bd"/>
</dbReference>
<dbReference type="InterPro" id="IPR050683">
    <property type="entry name" value="Bact_Polysacc_Export_ATP-bd"/>
</dbReference>
<dbReference type="Proteomes" id="UP001596105">
    <property type="component" value="Unassembled WGS sequence"/>
</dbReference>
<dbReference type="SMART" id="SM00382">
    <property type="entry name" value="AAA"/>
    <property type="match status" value="1"/>
</dbReference>
<dbReference type="SUPFAM" id="SSF52540">
    <property type="entry name" value="P-loop containing nucleoside triphosphate hydrolases"/>
    <property type="match status" value="1"/>
</dbReference>
<dbReference type="Gene3D" id="2.70.50.60">
    <property type="entry name" value="abc- transporter (atp binding component) like domain"/>
    <property type="match status" value="1"/>
</dbReference>